<organism evidence="2 3">
    <name type="scientific">Phytophthora palmivora</name>
    <dbReference type="NCBI Taxonomy" id="4796"/>
    <lineage>
        <taxon>Eukaryota</taxon>
        <taxon>Sar</taxon>
        <taxon>Stramenopiles</taxon>
        <taxon>Oomycota</taxon>
        <taxon>Peronosporomycetes</taxon>
        <taxon>Peronosporales</taxon>
        <taxon>Peronosporaceae</taxon>
        <taxon>Phytophthora</taxon>
    </lineage>
</organism>
<gene>
    <name evidence="2" type="ORF">PHPALM_12112</name>
</gene>
<name>A0A2P4Y0J9_9STRA</name>
<dbReference type="EMBL" id="NCKW01006526">
    <property type="protein sequence ID" value="POM71335.1"/>
    <property type="molecule type" value="Genomic_DNA"/>
</dbReference>
<dbReference type="AlphaFoldDB" id="A0A2P4Y0J9"/>
<sequence length="218" mass="23921">MPQQIGLQAKPFRASGSTEARLAELIALNRIQHIIYEPIAKAESEDKPSVNTVRSHARTSSPCRSTFSDSVRDGTETGSANEVSVGDQAEAASQDQANGTEPHPRIATEHRGFNFNSPKCKRDRPSDGPTRASETDRISPGQGGEVVKPQDSAPEDTKLGYRTVRDAWKIPDRFTFGEDNVLYCLGRNHRKSDQQQGETILCLVAPSLIVQEVLQKLP</sequence>
<feature type="region of interest" description="Disordered" evidence="1">
    <location>
        <begin position="39"/>
        <end position="157"/>
    </location>
</feature>
<evidence type="ECO:0000313" key="3">
    <source>
        <dbReference type="Proteomes" id="UP000237271"/>
    </source>
</evidence>
<feature type="compositionally biased region" description="Polar residues" evidence="1">
    <location>
        <begin position="49"/>
        <end position="69"/>
    </location>
</feature>
<accession>A0A2P4Y0J9</accession>
<dbReference type="Proteomes" id="UP000237271">
    <property type="component" value="Unassembled WGS sequence"/>
</dbReference>
<comment type="caution">
    <text evidence="2">The sequence shown here is derived from an EMBL/GenBank/DDBJ whole genome shotgun (WGS) entry which is preliminary data.</text>
</comment>
<proteinExistence type="predicted"/>
<keyword evidence="3" id="KW-1185">Reference proteome</keyword>
<protein>
    <submittedName>
        <fullName evidence="2">Uncharacterized protein</fullName>
    </submittedName>
</protein>
<evidence type="ECO:0000256" key="1">
    <source>
        <dbReference type="SAM" id="MobiDB-lite"/>
    </source>
</evidence>
<reference evidence="2 3" key="1">
    <citation type="journal article" date="2017" name="Genome Biol. Evol.">
        <title>Phytophthora megakarya and P. palmivora, closely related causal agents of cacao black pod rot, underwent increases in genome sizes and gene numbers by different mechanisms.</title>
        <authorList>
            <person name="Ali S.S."/>
            <person name="Shao J."/>
            <person name="Lary D.J."/>
            <person name="Kronmiller B."/>
            <person name="Shen D."/>
            <person name="Strem M.D."/>
            <person name="Amoako-Attah I."/>
            <person name="Akrofi A.Y."/>
            <person name="Begoude B.A."/>
            <person name="Ten Hoopen G.M."/>
            <person name="Coulibaly K."/>
            <person name="Kebe B.I."/>
            <person name="Melnick R.L."/>
            <person name="Guiltinan M.J."/>
            <person name="Tyler B.M."/>
            <person name="Meinhardt L.W."/>
            <person name="Bailey B.A."/>
        </authorList>
    </citation>
    <scope>NUCLEOTIDE SEQUENCE [LARGE SCALE GENOMIC DNA]</scope>
    <source>
        <strain evidence="3">sbr112.9</strain>
    </source>
</reference>
<evidence type="ECO:0000313" key="2">
    <source>
        <dbReference type="EMBL" id="POM71335.1"/>
    </source>
</evidence>
<feature type="compositionally biased region" description="Basic and acidic residues" evidence="1">
    <location>
        <begin position="102"/>
        <end position="112"/>
    </location>
</feature>